<dbReference type="InterPro" id="IPR029058">
    <property type="entry name" value="AB_hydrolase_fold"/>
</dbReference>
<dbReference type="PANTHER" id="PTHR36837">
    <property type="entry name" value="POLY(3-HYDROXYALKANOATE) POLYMERASE SUBUNIT PHAC"/>
    <property type="match status" value="1"/>
</dbReference>
<name>A0A5K7YSC7_9BACT</name>
<organism evidence="10 11">
    <name type="scientific">Desulfosarcina alkanivorans</name>
    <dbReference type="NCBI Taxonomy" id="571177"/>
    <lineage>
        <taxon>Bacteria</taxon>
        <taxon>Pseudomonadati</taxon>
        <taxon>Thermodesulfobacteriota</taxon>
        <taxon>Desulfobacteria</taxon>
        <taxon>Desulfobacterales</taxon>
        <taxon>Desulfosarcinaceae</taxon>
        <taxon>Desulfosarcina</taxon>
    </lineage>
</organism>
<dbReference type="Proteomes" id="UP000427906">
    <property type="component" value="Chromosome"/>
</dbReference>
<sequence>MPQAKIPVDLILSKMAENTEKAQSRVRKASEVLLGDLDTDLAKTAYEVVYREDRIKLKHYLPHRQASYNTPLLVVYALINRETMLDLQPGLSVVERFLDAGIDLYMIEWGYPTRKDRFQGFDDHINGYMDNVVDFIRAKHRIEKINLMGICMGGTFSVIYSALHPEKIKNLVTTVTPTNFDTRKGLLHIWMKNVDVDRVVDTFGNLPADIMNFGFLLLNPARLMIDKYVAFMENSDNKKFVENFVRMDKWIFDSPDLPGEVFRQFIKECYQGNKLIQSKLEVGGRRVDLKKLTMPLLNIYGQYDHLVPPEACDQLVKHVGSQDTEDICLKTGHIGIYVSSKFQQAFAPKIAAWLKERDALPENKSKHRKKSPGTRSAAASKKKVPGKKATAKRASKKAAPNRSQSEAASGANKRKRGPTTPRGGKR</sequence>
<feature type="compositionally biased region" description="Basic residues" evidence="7">
    <location>
        <begin position="412"/>
        <end position="426"/>
    </location>
</feature>
<dbReference type="SUPFAM" id="SSF53474">
    <property type="entry name" value="alpha/beta-Hydrolases"/>
    <property type="match status" value="1"/>
</dbReference>
<evidence type="ECO:0000259" key="8">
    <source>
        <dbReference type="Pfam" id="PF00561"/>
    </source>
</evidence>
<evidence type="ECO:0000256" key="2">
    <source>
        <dbReference type="ARBA" id="ARBA00019065"/>
    </source>
</evidence>
<evidence type="ECO:0000256" key="6">
    <source>
        <dbReference type="ARBA" id="ARBA00033356"/>
    </source>
</evidence>
<dbReference type="GO" id="GO:0016746">
    <property type="term" value="F:acyltransferase activity"/>
    <property type="evidence" value="ECO:0007669"/>
    <property type="project" value="UniProtKB-KW"/>
</dbReference>
<evidence type="ECO:0000313" key="10">
    <source>
        <dbReference type="EMBL" id="BBO69881.1"/>
    </source>
</evidence>
<dbReference type="NCBIfam" id="TIGR01836">
    <property type="entry name" value="PHA_synth_III_C"/>
    <property type="match status" value="1"/>
</dbReference>
<dbReference type="RefSeq" id="WP_155317872.1">
    <property type="nucleotide sequence ID" value="NZ_AP021874.1"/>
</dbReference>
<keyword evidence="5" id="KW-0012">Acyltransferase</keyword>
<dbReference type="PANTHER" id="PTHR36837:SF2">
    <property type="entry name" value="POLY(3-HYDROXYALKANOATE) POLYMERASE SUBUNIT PHAC"/>
    <property type="match status" value="1"/>
</dbReference>
<reference evidence="10 11" key="1">
    <citation type="submission" date="2019-11" db="EMBL/GenBank/DDBJ databases">
        <title>Comparative genomics of hydrocarbon-degrading Desulfosarcina strains.</title>
        <authorList>
            <person name="Watanabe M."/>
            <person name="Kojima H."/>
            <person name="Fukui M."/>
        </authorList>
    </citation>
    <scope>NUCLEOTIDE SEQUENCE [LARGE SCALE GENOMIC DNA]</scope>
    <source>
        <strain evidence="10 11">PL12</strain>
    </source>
</reference>
<keyword evidence="4" id="KW-0583">PHB biosynthesis</keyword>
<protein>
    <recommendedName>
        <fullName evidence="2">Poly(3-hydroxyalkanoate) polymerase subunit PhaC</fullName>
    </recommendedName>
    <alternativeName>
        <fullName evidence="6">PHB synthase subunit PhaC</fullName>
    </alternativeName>
</protein>
<evidence type="ECO:0000256" key="7">
    <source>
        <dbReference type="SAM" id="MobiDB-lite"/>
    </source>
</evidence>
<dbReference type="OrthoDB" id="9767934at2"/>
<keyword evidence="3" id="KW-0808">Transferase</keyword>
<dbReference type="EMBL" id="AP021874">
    <property type="protein sequence ID" value="BBO69881.1"/>
    <property type="molecule type" value="Genomic_DNA"/>
</dbReference>
<dbReference type="UniPathway" id="UPA00917"/>
<evidence type="ECO:0000256" key="1">
    <source>
        <dbReference type="ARBA" id="ARBA00004683"/>
    </source>
</evidence>
<comment type="pathway">
    <text evidence="1">Biopolymer metabolism; poly-(R)-3-hydroxybutanoate biosynthesis.</text>
</comment>
<dbReference type="Pfam" id="PF07167">
    <property type="entry name" value="PhaC_N"/>
    <property type="match status" value="1"/>
</dbReference>
<dbReference type="InterPro" id="IPR010125">
    <property type="entry name" value="PHA_synth_III_C"/>
</dbReference>
<keyword evidence="11" id="KW-1185">Reference proteome</keyword>
<evidence type="ECO:0000256" key="5">
    <source>
        <dbReference type="ARBA" id="ARBA00023315"/>
    </source>
</evidence>
<evidence type="ECO:0000256" key="4">
    <source>
        <dbReference type="ARBA" id="ARBA00022752"/>
    </source>
</evidence>
<proteinExistence type="predicted"/>
<feature type="region of interest" description="Disordered" evidence="7">
    <location>
        <begin position="358"/>
        <end position="426"/>
    </location>
</feature>
<dbReference type="Gene3D" id="3.40.50.1820">
    <property type="entry name" value="alpha/beta hydrolase"/>
    <property type="match status" value="1"/>
</dbReference>
<dbReference type="InterPro" id="IPR051321">
    <property type="entry name" value="PHA/PHB_synthase"/>
</dbReference>
<evidence type="ECO:0000259" key="9">
    <source>
        <dbReference type="Pfam" id="PF07167"/>
    </source>
</evidence>
<evidence type="ECO:0000256" key="3">
    <source>
        <dbReference type="ARBA" id="ARBA00022679"/>
    </source>
</evidence>
<feature type="domain" description="AB hydrolase-1" evidence="8">
    <location>
        <begin position="122"/>
        <end position="334"/>
    </location>
</feature>
<feature type="compositionally biased region" description="Basic residues" evidence="7">
    <location>
        <begin position="380"/>
        <end position="396"/>
    </location>
</feature>
<gene>
    <name evidence="10" type="primary">phbC</name>
    <name evidence="10" type="ORF">DSCA_38110</name>
</gene>
<dbReference type="InterPro" id="IPR000073">
    <property type="entry name" value="AB_hydrolase_1"/>
</dbReference>
<dbReference type="AlphaFoldDB" id="A0A5K7YSC7"/>
<dbReference type="Pfam" id="PF00561">
    <property type="entry name" value="Abhydrolase_1"/>
    <property type="match status" value="1"/>
</dbReference>
<feature type="domain" description="Poly-beta-hydroxybutyrate polymerase N-terminal" evidence="9">
    <location>
        <begin position="15"/>
        <end position="95"/>
    </location>
</feature>
<evidence type="ECO:0000313" key="11">
    <source>
        <dbReference type="Proteomes" id="UP000427906"/>
    </source>
</evidence>
<dbReference type="GO" id="GO:0042619">
    <property type="term" value="P:poly-hydroxybutyrate biosynthetic process"/>
    <property type="evidence" value="ECO:0007669"/>
    <property type="project" value="UniProtKB-KW"/>
</dbReference>
<dbReference type="KEGG" id="dalk:DSCA_38110"/>
<accession>A0A5K7YSC7</accession>
<dbReference type="InterPro" id="IPR010941">
    <property type="entry name" value="PhaC_N"/>
</dbReference>